<accession>A0A5Q0BLI4</accession>
<evidence type="ECO:0000313" key="2">
    <source>
        <dbReference type="Proteomes" id="UP000325755"/>
    </source>
</evidence>
<dbReference type="EMBL" id="CP044205">
    <property type="protein sequence ID" value="QFY42957.1"/>
    <property type="molecule type" value="Genomic_DNA"/>
</dbReference>
<dbReference type="AlphaFoldDB" id="A0A5Q0BLI4"/>
<dbReference type="KEGG" id="mmob:F6R98_10315"/>
<gene>
    <name evidence="1" type="ORF">F6R98_10315</name>
</gene>
<keyword evidence="2" id="KW-1185">Reference proteome</keyword>
<dbReference type="Proteomes" id="UP000325755">
    <property type="component" value="Chromosome"/>
</dbReference>
<name>A0A5Q0BLI4_9GAMM</name>
<dbReference type="RefSeq" id="WP_153248946.1">
    <property type="nucleotide sequence ID" value="NZ_CP044205.1"/>
</dbReference>
<reference evidence="1 2" key="1">
    <citation type="submission" date="2019-09" db="EMBL/GenBank/DDBJ databases">
        <title>Ecophysiology of the spiral-shaped methanotroph Methylospira mobilis as revealed by the complete genome sequence.</title>
        <authorList>
            <person name="Oshkin I.Y."/>
            <person name="Dedysh S.N."/>
            <person name="Miroshnikov K."/>
            <person name="Danilova O.V."/>
            <person name="Hakobyan A."/>
            <person name="Liesack W."/>
        </authorList>
    </citation>
    <scope>NUCLEOTIDE SEQUENCE [LARGE SCALE GENOMIC DNA]</scope>
    <source>
        <strain evidence="1 2">Shm1</strain>
    </source>
</reference>
<proteinExistence type="predicted"/>
<protein>
    <submittedName>
        <fullName evidence="1">Uncharacterized protein</fullName>
    </submittedName>
</protein>
<evidence type="ECO:0000313" key="1">
    <source>
        <dbReference type="EMBL" id="QFY42957.1"/>
    </source>
</evidence>
<sequence length="83" mass="9613">MINIVECKLNNDVVLVHCDYERGYGPTQSEPGAPESVVIDKVFYQGKDVTEIILECAFRELEQQIIAMAREERRQRLEMRRAA</sequence>
<organism evidence="1 2">
    <name type="scientific">Candidatus Methylospira mobilis</name>
    <dbReference type="NCBI Taxonomy" id="1808979"/>
    <lineage>
        <taxon>Bacteria</taxon>
        <taxon>Pseudomonadati</taxon>
        <taxon>Pseudomonadota</taxon>
        <taxon>Gammaproteobacteria</taxon>
        <taxon>Methylococcales</taxon>
        <taxon>Methylococcaceae</taxon>
        <taxon>Candidatus Methylospira</taxon>
    </lineage>
</organism>
<dbReference type="InParanoid" id="A0A5Q0BLI4"/>